<dbReference type="OrthoDB" id="9834057at2"/>
<dbReference type="EMBL" id="CP012159">
    <property type="protein sequence ID" value="AKT40630.1"/>
    <property type="molecule type" value="Genomic_DNA"/>
</dbReference>
<proteinExistence type="predicted"/>
<evidence type="ECO:0000313" key="2">
    <source>
        <dbReference type="Proteomes" id="UP000067626"/>
    </source>
</evidence>
<keyword evidence="2" id="KW-1185">Reference proteome</keyword>
<sequence length="337" mass="37175">MTENQTFPSGRSLRHFPHGVGLLACLSLGCVAPIAEIEQDLGVAMETSEDELQGSALELCPIPGTLGEHLSHGNRFDYDPPGITTRRIKGRYEPGDGTVRWRERHAAGSYLKKTVVQGQVSPASPSEATVTYAATTRERDGSERTTDVEEIWQDCALIRWTRDGASAPWLAQEGSWDGLRYAYTQERISRARGYVILLEGVRHPDGTWSEVYEDGSYPQVDETWAMDAGGNLTISWLRNWGDSFTEGAHQRFFDGSQHHRVDYDMEACAPWIEFDVDHAGHGTGEATLCKSREILTPEGEESEEVYYVPCTVTVTAGVCTQSCDDGSTSSCSALLLD</sequence>
<reference evidence="1 2" key="1">
    <citation type="submission" date="2015-07" db="EMBL/GenBank/DDBJ databases">
        <title>Genome analysis of myxobacterium Chondromyces crocatus Cm c5 reveals a high potential for natural compound synthesis and the genetic basis for the loss of fruiting body formation.</title>
        <authorList>
            <person name="Zaburannyi N."/>
            <person name="Bunk B."/>
            <person name="Maier J."/>
            <person name="Overmann J."/>
            <person name="Mueller R."/>
        </authorList>
    </citation>
    <scope>NUCLEOTIDE SEQUENCE [LARGE SCALE GENOMIC DNA]</scope>
    <source>
        <strain evidence="1 2">Cm c5</strain>
    </source>
</reference>
<dbReference type="KEGG" id="ccro:CMC5_047860"/>
<organism evidence="1 2">
    <name type="scientific">Chondromyces crocatus</name>
    <dbReference type="NCBI Taxonomy" id="52"/>
    <lineage>
        <taxon>Bacteria</taxon>
        <taxon>Pseudomonadati</taxon>
        <taxon>Myxococcota</taxon>
        <taxon>Polyangia</taxon>
        <taxon>Polyangiales</taxon>
        <taxon>Polyangiaceae</taxon>
        <taxon>Chondromyces</taxon>
    </lineage>
</organism>
<accession>A0A0K1EIF0</accession>
<dbReference type="RefSeq" id="WP_050432539.1">
    <property type="nucleotide sequence ID" value="NZ_CP012159.1"/>
</dbReference>
<dbReference type="AlphaFoldDB" id="A0A0K1EIF0"/>
<protein>
    <submittedName>
        <fullName evidence="1">Uncharacterized protein</fullName>
    </submittedName>
</protein>
<evidence type="ECO:0000313" key="1">
    <source>
        <dbReference type="EMBL" id="AKT40630.1"/>
    </source>
</evidence>
<dbReference type="Proteomes" id="UP000067626">
    <property type="component" value="Chromosome"/>
</dbReference>
<gene>
    <name evidence="1" type="ORF">CMC5_047860</name>
</gene>
<name>A0A0K1EIF0_CHOCO</name>